<dbReference type="AlphaFoldDB" id="X0XUA9"/>
<proteinExistence type="predicted"/>
<sequence>LVLIGHKGWERIKVFIWDGQQMETVLDRPGTFFPPDTQPLSPKVFGIDVVPPNTFITYEFNSTSTSSKVVWTLWGYEWDGDRLKLSIEKRISSPGGG</sequence>
<feature type="non-terminal residue" evidence="1">
    <location>
        <position position="1"/>
    </location>
</feature>
<name>X0XUA9_9ZZZZ</name>
<gene>
    <name evidence="1" type="ORF">S01H1_83647</name>
</gene>
<accession>X0XUA9</accession>
<dbReference type="EMBL" id="BARS01056907">
    <property type="protein sequence ID" value="GAG46890.1"/>
    <property type="molecule type" value="Genomic_DNA"/>
</dbReference>
<organism evidence="1">
    <name type="scientific">marine sediment metagenome</name>
    <dbReference type="NCBI Taxonomy" id="412755"/>
    <lineage>
        <taxon>unclassified sequences</taxon>
        <taxon>metagenomes</taxon>
        <taxon>ecological metagenomes</taxon>
    </lineage>
</organism>
<reference evidence="1" key="1">
    <citation type="journal article" date="2014" name="Front. Microbiol.">
        <title>High frequency of phylogenetically diverse reductive dehalogenase-homologous genes in deep subseafloor sedimentary metagenomes.</title>
        <authorList>
            <person name="Kawai M."/>
            <person name="Futagami T."/>
            <person name="Toyoda A."/>
            <person name="Takaki Y."/>
            <person name="Nishi S."/>
            <person name="Hori S."/>
            <person name="Arai W."/>
            <person name="Tsubouchi T."/>
            <person name="Morono Y."/>
            <person name="Uchiyama I."/>
            <person name="Ito T."/>
            <person name="Fujiyama A."/>
            <person name="Inagaki F."/>
            <person name="Takami H."/>
        </authorList>
    </citation>
    <scope>NUCLEOTIDE SEQUENCE</scope>
    <source>
        <strain evidence="1">Expedition CK06-06</strain>
    </source>
</reference>
<evidence type="ECO:0000313" key="1">
    <source>
        <dbReference type="EMBL" id="GAG46890.1"/>
    </source>
</evidence>
<protein>
    <submittedName>
        <fullName evidence="1">Uncharacterized protein</fullName>
    </submittedName>
</protein>
<comment type="caution">
    <text evidence="1">The sequence shown here is derived from an EMBL/GenBank/DDBJ whole genome shotgun (WGS) entry which is preliminary data.</text>
</comment>